<feature type="region of interest" description="Disordered" evidence="1">
    <location>
        <begin position="338"/>
        <end position="415"/>
    </location>
</feature>
<sequence length="824" mass="91674">MASSMAPPPSPTKRASRFFGGRHKRSESAVDGLGIGLMGPPQLPPLDFSFASGANAHPSPTKTDQHGFGGPLPKPNLKSRHIKTPSLMDLLTGKSKKDSKKDSGFTISTDDDCQDDYNPRNTRPASSPRVLQPAFVEQSQFMSEQLDASFLKLRMQNESNITLDQENVRPSTKPSRILANTNKALPPIKTDIPEDIAREISLYTPKLYSASGQRNFAVTPELRAPLPRPTTFYGQQAGERKTSWGSIISMGKRNSMGETDGAGHEFGGFLSKVTSFGSGGNKRVHPAALESGAPSAVTLNHEFDNLLSNYGLPHNIKNGAAEMPAHVKATLLKSSKAMLRNPLPPPTSHGSPPESAGFPPVTPAREKKKRPLSAFGAALFRGEHTRARSKTASHVGLPTKSQEDKGRPKTTRSDKAFRVAPATPITPSAKNTVGPLHANSPCDFIDYLYGRDYNDVDLGWLRRLKRMLRNERLAWVETFFEQQGLDSLLHLIKNIYELEYHDLQSGRVIKEVFLCLKAAYTAPMADARFDAIHVDLFTMILSMMFDEERKKTPYEYETREAAISLMFTYLQQAPLDQQVNRARSLIKILENPPLAKSQQGPAWVEAIKQPRPFTRWSSEVARLTYETGWVWYHPGNRITLREYDPEAPFSVAHFPTPRAFMAIDGGSVNSIEMNVANYAALHMEIMNAIIAYLPTRSERNGFRMAVAMSGMEKIMGQVLRCAGKGHHYEQLANIHSALTDWVTAARADGWESWEHVRTGRFPAESQDKVKAMRKIEAMYGPQYELPDMGLEDTVAQKKRMSMKPEESMSVFQVTDGGVSLEWEF</sequence>
<feature type="compositionally biased region" description="Basic and acidic residues" evidence="1">
    <location>
        <begin position="401"/>
        <end position="415"/>
    </location>
</feature>
<evidence type="ECO:0000313" key="4">
    <source>
        <dbReference type="Proteomes" id="UP001313282"/>
    </source>
</evidence>
<keyword evidence="4" id="KW-1185">Reference proteome</keyword>
<feature type="domain" description="Formin GTPase-binding" evidence="2">
    <location>
        <begin position="291"/>
        <end position="569"/>
    </location>
</feature>
<dbReference type="InterPro" id="IPR011989">
    <property type="entry name" value="ARM-like"/>
</dbReference>
<feature type="compositionally biased region" description="Pro residues" evidence="1">
    <location>
        <begin position="1"/>
        <end position="11"/>
    </location>
</feature>
<evidence type="ECO:0000259" key="2">
    <source>
        <dbReference type="SMART" id="SM01140"/>
    </source>
</evidence>
<protein>
    <recommendedName>
        <fullName evidence="2">Formin GTPase-binding domain-containing protein</fullName>
    </recommendedName>
</protein>
<reference evidence="3 4" key="1">
    <citation type="submission" date="2019-10" db="EMBL/GenBank/DDBJ databases">
        <authorList>
            <person name="Palmer J.M."/>
        </authorList>
    </citation>
    <scope>NUCLEOTIDE SEQUENCE [LARGE SCALE GENOMIC DNA]</scope>
    <source>
        <strain evidence="3 4">TWF718</strain>
    </source>
</reference>
<dbReference type="GO" id="GO:0003779">
    <property type="term" value="F:actin binding"/>
    <property type="evidence" value="ECO:0007669"/>
    <property type="project" value="InterPro"/>
</dbReference>
<dbReference type="SUPFAM" id="SSF48371">
    <property type="entry name" value="ARM repeat"/>
    <property type="match status" value="1"/>
</dbReference>
<dbReference type="GO" id="GO:0031267">
    <property type="term" value="F:small GTPase binding"/>
    <property type="evidence" value="ECO:0007669"/>
    <property type="project" value="InterPro"/>
</dbReference>
<name>A0AAN8N5P1_9PEZI</name>
<feature type="region of interest" description="Disordered" evidence="1">
    <location>
        <begin position="1"/>
        <end position="128"/>
    </location>
</feature>
<dbReference type="Gene3D" id="1.25.10.10">
    <property type="entry name" value="Leucine-rich Repeat Variant"/>
    <property type="match status" value="1"/>
</dbReference>
<dbReference type="GO" id="GO:0030036">
    <property type="term" value="P:actin cytoskeleton organization"/>
    <property type="evidence" value="ECO:0007669"/>
    <property type="project" value="InterPro"/>
</dbReference>
<organism evidence="3 4">
    <name type="scientific">Orbilia javanica</name>
    <dbReference type="NCBI Taxonomy" id="47235"/>
    <lineage>
        <taxon>Eukaryota</taxon>
        <taxon>Fungi</taxon>
        <taxon>Dikarya</taxon>
        <taxon>Ascomycota</taxon>
        <taxon>Pezizomycotina</taxon>
        <taxon>Orbiliomycetes</taxon>
        <taxon>Orbiliales</taxon>
        <taxon>Orbiliaceae</taxon>
        <taxon>Orbilia</taxon>
    </lineage>
</organism>
<dbReference type="Proteomes" id="UP001313282">
    <property type="component" value="Unassembled WGS sequence"/>
</dbReference>
<proteinExistence type="predicted"/>
<dbReference type="SMART" id="SM01140">
    <property type="entry name" value="Drf_GBD"/>
    <property type="match status" value="1"/>
</dbReference>
<comment type="caution">
    <text evidence="3">The sequence shown here is derived from an EMBL/GenBank/DDBJ whole genome shotgun (WGS) entry which is preliminary data.</text>
</comment>
<evidence type="ECO:0000313" key="3">
    <source>
        <dbReference type="EMBL" id="KAK6357371.1"/>
    </source>
</evidence>
<accession>A0AAN8N5P1</accession>
<dbReference type="InterPro" id="IPR010473">
    <property type="entry name" value="GTPase-bd"/>
</dbReference>
<feature type="compositionally biased region" description="Basic residues" evidence="1">
    <location>
        <begin position="14"/>
        <end position="25"/>
    </location>
</feature>
<gene>
    <name evidence="3" type="ORF">TWF718_001684</name>
</gene>
<evidence type="ECO:0000256" key="1">
    <source>
        <dbReference type="SAM" id="MobiDB-lite"/>
    </source>
</evidence>
<dbReference type="AlphaFoldDB" id="A0AAN8N5P1"/>
<dbReference type="InterPro" id="IPR016024">
    <property type="entry name" value="ARM-type_fold"/>
</dbReference>
<dbReference type="EMBL" id="JAVHNR010000001">
    <property type="protein sequence ID" value="KAK6357371.1"/>
    <property type="molecule type" value="Genomic_DNA"/>
</dbReference>